<dbReference type="STRING" id="1234409.C683_0912"/>
<organism evidence="1 2">
    <name type="scientific">Catellicoccus marimammalium M35/04/3</name>
    <dbReference type="NCBI Taxonomy" id="1234409"/>
    <lineage>
        <taxon>Bacteria</taxon>
        <taxon>Bacillati</taxon>
        <taxon>Bacillota</taxon>
        <taxon>Bacilli</taxon>
        <taxon>Lactobacillales</taxon>
        <taxon>Enterococcaceae</taxon>
        <taxon>Catellicoccus</taxon>
    </lineage>
</organism>
<comment type="caution">
    <text evidence="1">The sequence shown here is derived from an EMBL/GenBank/DDBJ whole genome shotgun (WGS) entry which is preliminary data.</text>
</comment>
<evidence type="ECO:0000313" key="2">
    <source>
        <dbReference type="Proteomes" id="UP000016057"/>
    </source>
</evidence>
<proteinExistence type="predicted"/>
<reference evidence="1 2" key="1">
    <citation type="journal article" date="2013" name="Genome Announc.">
        <title>Draft Genome Sequence of Catellicoccus marimammalium, a Novel Species Commonly Found in Gull Feces.</title>
        <authorList>
            <person name="Weigand M.R."/>
            <person name="Ryu H."/>
            <person name="Bozcek L."/>
            <person name="Konstantinidis K.T."/>
            <person name="Santo Domingo J.W."/>
        </authorList>
    </citation>
    <scope>NUCLEOTIDE SEQUENCE [LARGE SCALE GENOMIC DNA]</scope>
    <source>
        <strain evidence="1 2">M35/04/3</strain>
    </source>
</reference>
<dbReference type="AlphaFoldDB" id="K8Z810"/>
<sequence>MIVSDTLQYFIVYVFGGKDKSAEEKERAHKKFVQTLKNDIWYVFLLPHKPKFLDKKRSNQEQEEKKK</sequence>
<evidence type="ECO:0000313" key="1">
    <source>
        <dbReference type="EMBL" id="EKU27134.1"/>
    </source>
</evidence>
<dbReference type="Proteomes" id="UP000016057">
    <property type="component" value="Unassembled WGS sequence"/>
</dbReference>
<protein>
    <submittedName>
        <fullName evidence="1">Uncharacterized protein</fullName>
    </submittedName>
</protein>
<name>K8Z810_9ENTE</name>
<dbReference type="EMBL" id="AMYT01000019">
    <property type="protein sequence ID" value="EKU27134.1"/>
    <property type="molecule type" value="Genomic_DNA"/>
</dbReference>
<keyword evidence="2" id="KW-1185">Reference proteome</keyword>
<gene>
    <name evidence="1" type="ORF">C683_0912</name>
</gene>
<accession>K8Z810</accession>